<gene>
    <name evidence="6" type="ORF">BCM02_101634</name>
</gene>
<keyword evidence="3 5" id="KW-0479">Metal-binding</keyword>
<dbReference type="OrthoDB" id="9785015at2"/>
<dbReference type="GO" id="GO:1901359">
    <property type="term" value="F:tungstate binding"/>
    <property type="evidence" value="ECO:0007669"/>
    <property type="project" value="UniProtKB-ARBA"/>
</dbReference>
<evidence type="ECO:0000256" key="1">
    <source>
        <dbReference type="ARBA" id="ARBA00009175"/>
    </source>
</evidence>
<evidence type="ECO:0000313" key="7">
    <source>
        <dbReference type="Proteomes" id="UP000323257"/>
    </source>
</evidence>
<dbReference type="GO" id="GO:0046872">
    <property type="term" value="F:metal ion binding"/>
    <property type="evidence" value="ECO:0007669"/>
    <property type="project" value="UniProtKB-KW"/>
</dbReference>
<keyword evidence="7" id="KW-1185">Reference proteome</keyword>
<feature type="binding site" evidence="5">
    <location>
        <position position="84"/>
    </location>
    <ligand>
        <name>molybdate</name>
        <dbReference type="ChEBI" id="CHEBI:36264"/>
    </ligand>
</feature>
<evidence type="ECO:0000256" key="4">
    <source>
        <dbReference type="ARBA" id="ARBA00022729"/>
    </source>
</evidence>
<reference evidence="6 7" key="1">
    <citation type="submission" date="2019-07" db="EMBL/GenBank/DDBJ databases">
        <title>Genomic Encyclopedia of Type Strains, Phase III (KMG-III): the genomes of soil and plant-associated and newly described type strains.</title>
        <authorList>
            <person name="Whitman W."/>
        </authorList>
    </citation>
    <scope>NUCLEOTIDE SEQUENCE [LARGE SCALE GENOMIC DNA]</scope>
    <source>
        <strain evidence="6 7">BL24</strain>
    </source>
</reference>
<feature type="binding site" evidence="5">
    <location>
        <position position="193"/>
    </location>
    <ligand>
        <name>molybdate</name>
        <dbReference type="ChEBI" id="CHEBI:36264"/>
    </ligand>
</feature>
<comment type="similarity">
    <text evidence="1">Belongs to the bacterial solute-binding protein ModA family.</text>
</comment>
<evidence type="ECO:0000256" key="2">
    <source>
        <dbReference type="ARBA" id="ARBA00022505"/>
    </source>
</evidence>
<dbReference type="SUPFAM" id="SSF53850">
    <property type="entry name" value="Periplasmic binding protein-like II"/>
    <property type="match status" value="1"/>
</dbReference>
<dbReference type="InterPro" id="IPR050682">
    <property type="entry name" value="ModA/WtpA"/>
</dbReference>
<keyword evidence="4" id="KW-0732">Signal</keyword>
<feature type="binding site" evidence="5">
    <location>
        <position position="166"/>
    </location>
    <ligand>
        <name>molybdate</name>
        <dbReference type="ChEBI" id="CHEBI:36264"/>
    </ligand>
</feature>
<feature type="binding site" evidence="5">
    <location>
        <position position="211"/>
    </location>
    <ligand>
        <name>molybdate</name>
        <dbReference type="ChEBI" id="CHEBI:36264"/>
    </ligand>
</feature>
<dbReference type="EMBL" id="VNHS01000001">
    <property type="protein sequence ID" value="TYP79516.1"/>
    <property type="molecule type" value="Genomic_DNA"/>
</dbReference>
<dbReference type="Gene3D" id="3.40.190.10">
    <property type="entry name" value="Periplasmic binding protein-like II"/>
    <property type="match status" value="2"/>
</dbReference>
<evidence type="ECO:0000256" key="3">
    <source>
        <dbReference type="ARBA" id="ARBA00022723"/>
    </source>
</evidence>
<organism evidence="6 7">
    <name type="scientific">Paenibacillus methanolicus</name>
    <dbReference type="NCBI Taxonomy" id="582686"/>
    <lineage>
        <taxon>Bacteria</taxon>
        <taxon>Bacillati</taxon>
        <taxon>Bacillota</taxon>
        <taxon>Bacilli</taxon>
        <taxon>Bacillales</taxon>
        <taxon>Paenibacillaceae</taxon>
        <taxon>Paenibacillus</taxon>
    </lineage>
</organism>
<dbReference type="Proteomes" id="UP000323257">
    <property type="component" value="Unassembled WGS sequence"/>
</dbReference>
<proteinExistence type="inferred from homology"/>
<comment type="caution">
    <text evidence="6">The sequence shown here is derived from an EMBL/GenBank/DDBJ whole genome shotgun (WGS) entry which is preliminary data.</text>
</comment>
<dbReference type="GO" id="GO:0030973">
    <property type="term" value="F:molybdate ion binding"/>
    <property type="evidence" value="ECO:0007669"/>
    <property type="project" value="TreeGrafter"/>
</dbReference>
<dbReference type="PANTHER" id="PTHR30632">
    <property type="entry name" value="MOLYBDATE-BINDING PERIPLASMIC PROTEIN"/>
    <property type="match status" value="1"/>
</dbReference>
<dbReference type="FunFam" id="3.40.190.10:FF:000035">
    <property type="entry name" value="Molybdate ABC transporter substrate-binding protein"/>
    <property type="match status" value="1"/>
</dbReference>
<dbReference type="InterPro" id="IPR005950">
    <property type="entry name" value="ModA"/>
</dbReference>
<dbReference type="GO" id="GO:0015689">
    <property type="term" value="P:molybdate ion transport"/>
    <property type="evidence" value="ECO:0007669"/>
    <property type="project" value="InterPro"/>
</dbReference>
<name>A0A5S5CIA0_9BACL</name>
<dbReference type="PANTHER" id="PTHR30632:SF0">
    <property type="entry name" value="SULFATE-BINDING PROTEIN"/>
    <property type="match status" value="1"/>
</dbReference>
<sequence>MSGGGTRKGGRRLLAALAAGLLVAVAALSYVASQSGSGTDGYGSGKTELIVSAAASLKESLEALKTRFEDEHPDIRLTFNYGSSGALQKQIEQGAPADLFLSAGMQQIEALREQSLIEDSVTLLGNELVVVVPKDAGALQSITKLSDLTLDDYRVIAVGQPETVPAGQYAKEALVAAGIWNDVEDRLVFAKDVRQALTYAETGNADAALVYATDAAASSRSFVALRVDGSLHSPIAYPAALLAESAHPDEAAVFYRFLQSAEASELFAQFGFRPAA</sequence>
<feature type="binding site" evidence="5">
    <location>
        <position position="56"/>
    </location>
    <ligand>
        <name>molybdate</name>
        <dbReference type="ChEBI" id="CHEBI:36264"/>
    </ligand>
</feature>
<keyword evidence="2 5" id="KW-0500">Molybdenum</keyword>
<dbReference type="Pfam" id="PF13531">
    <property type="entry name" value="SBP_bac_11"/>
    <property type="match status" value="1"/>
</dbReference>
<accession>A0A5S5CIA0</accession>
<dbReference type="NCBIfam" id="TIGR01256">
    <property type="entry name" value="modA"/>
    <property type="match status" value="1"/>
</dbReference>
<dbReference type="AlphaFoldDB" id="A0A5S5CIA0"/>
<protein>
    <submittedName>
        <fullName evidence="6">Molybdate transport system substrate-binding protein</fullName>
    </submittedName>
</protein>
<dbReference type="RefSeq" id="WP_148927566.1">
    <property type="nucleotide sequence ID" value="NZ_VNHS01000001.1"/>
</dbReference>
<evidence type="ECO:0000256" key="5">
    <source>
        <dbReference type="PIRSR" id="PIRSR004846-1"/>
    </source>
</evidence>
<evidence type="ECO:0000313" key="6">
    <source>
        <dbReference type="EMBL" id="TYP79516.1"/>
    </source>
</evidence>
<dbReference type="PIRSF" id="PIRSF004846">
    <property type="entry name" value="ModA"/>
    <property type="match status" value="1"/>
</dbReference>